<sequence>MDQGQQLSPAVLKIVLGSELARQRKLAGLMQEQVAARLGWPQQKVARIEKDSGVRADELEALLGLYSASEVDRAYTRDLQAESGRRRKKGTFSTRFPQYLRLLVDMEPTCHRYFAYQALVIPGLLQTEDYMRRNARAWRPSLEPEAIDQYTADRLERQRALDDAQRQFWFIIDEAALRRGASGPDMRHQLTKLVDTIDRPNVELQVVPFSAGYYMGQGHDYTIFGFDTKPAVDIIYLEQHIGGDYVVGPEATKSYRTLWDYQKAAASGPEQTRQTLLDIANSL</sequence>
<dbReference type="Pfam" id="PF19054">
    <property type="entry name" value="DUF5753"/>
    <property type="match status" value="1"/>
</dbReference>
<reference evidence="3" key="1">
    <citation type="journal article" date="2019" name="Int. J. Syst. Evol. Microbiol.">
        <title>The Global Catalogue of Microorganisms (GCM) 10K type strain sequencing project: providing services to taxonomists for standard genome sequencing and annotation.</title>
        <authorList>
            <consortium name="The Broad Institute Genomics Platform"/>
            <consortium name="The Broad Institute Genome Sequencing Center for Infectious Disease"/>
            <person name="Wu L."/>
            <person name="Ma J."/>
        </authorList>
    </citation>
    <scope>NUCLEOTIDE SEQUENCE [LARGE SCALE GENOMIC DNA]</scope>
    <source>
        <strain evidence="3">JCM 17342</strain>
    </source>
</reference>
<dbReference type="InterPro" id="IPR010982">
    <property type="entry name" value="Lambda_DNA-bd_dom_sf"/>
</dbReference>
<dbReference type="InterPro" id="IPR001387">
    <property type="entry name" value="Cro/C1-type_HTH"/>
</dbReference>
<dbReference type="Pfam" id="PF13560">
    <property type="entry name" value="HTH_31"/>
    <property type="match status" value="1"/>
</dbReference>
<keyword evidence="3" id="KW-1185">Reference proteome</keyword>
<dbReference type="EMBL" id="BAABAL010000012">
    <property type="protein sequence ID" value="GAA4010618.1"/>
    <property type="molecule type" value="Genomic_DNA"/>
</dbReference>
<dbReference type="SUPFAM" id="SSF47413">
    <property type="entry name" value="lambda repressor-like DNA-binding domains"/>
    <property type="match status" value="1"/>
</dbReference>
<organism evidence="2 3">
    <name type="scientific">Allokutzneria multivorans</name>
    <dbReference type="NCBI Taxonomy" id="1142134"/>
    <lineage>
        <taxon>Bacteria</taxon>
        <taxon>Bacillati</taxon>
        <taxon>Actinomycetota</taxon>
        <taxon>Actinomycetes</taxon>
        <taxon>Pseudonocardiales</taxon>
        <taxon>Pseudonocardiaceae</taxon>
        <taxon>Allokutzneria</taxon>
    </lineage>
</organism>
<protein>
    <submittedName>
        <fullName evidence="2">Helix-turn-helix transcriptional regulator</fullName>
    </submittedName>
</protein>
<evidence type="ECO:0000313" key="3">
    <source>
        <dbReference type="Proteomes" id="UP001501747"/>
    </source>
</evidence>
<dbReference type="Gene3D" id="1.10.260.40">
    <property type="entry name" value="lambda repressor-like DNA-binding domains"/>
    <property type="match status" value="1"/>
</dbReference>
<dbReference type="Proteomes" id="UP001501747">
    <property type="component" value="Unassembled WGS sequence"/>
</dbReference>
<feature type="domain" description="HTH cro/C1-type" evidence="1">
    <location>
        <begin position="20"/>
        <end position="73"/>
    </location>
</feature>
<dbReference type="InterPro" id="IPR043917">
    <property type="entry name" value="DUF5753"/>
</dbReference>
<name>A0ABP7SE85_9PSEU</name>
<evidence type="ECO:0000313" key="2">
    <source>
        <dbReference type="EMBL" id="GAA4010618.1"/>
    </source>
</evidence>
<comment type="caution">
    <text evidence="2">The sequence shown here is derived from an EMBL/GenBank/DDBJ whole genome shotgun (WGS) entry which is preliminary data.</text>
</comment>
<gene>
    <name evidence="2" type="ORF">GCM10022247_36040</name>
</gene>
<dbReference type="SMART" id="SM00530">
    <property type="entry name" value="HTH_XRE"/>
    <property type="match status" value="1"/>
</dbReference>
<dbReference type="PROSITE" id="PS50943">
    <property type="entry name" value="HTH_CROC1"/>
    <property type="match status" value="1"/>
</dbReference>
<evidence type="ECO:0000259" key="1">
    <source>
        <dbReference type="PROSITE" id="PS50943"/>
    </source>
</evidence>
<accession>A0ABP7SE85</accession>
<dbReference type="CDD" id="cd00093">
    <property type="entry name" value="HTH_XRE"/>
    <property type="match status" value="1"/>
</dbReference>
<proteinExistence type="predicted"/>